<reference evidence="1 2" key="1">
    <citation type="submission" date="2020-01" db="EMBL/GenBank/DDBJ databases">
        <authorList>
            <consortium name="DOE Joint Genome Institute"/>
            <person name="Haridas S."/>
            <person name="Albert R."/>
            <person name="Binder M."/>
            <person name="Bloem J."/>
            <person name="Labutti K."/>
            <person name="Salamov A."/>
            <person name="Andreopoulos B."/>
            <person name="Baker S.E."/>
            <person name="Barry K."/>
            <person name="Bills G."/>
            <person name="Bluhm B.H."/>
            <person name="Cannon C."/>
            <person name="Castanera R."/>
            <person name="Culley D.E."/>
            <person name="Daum C."/>
            <person name="Ezra D."/>
            <person name="Gonzalez J.B."/>
            <person name="Henrissat B."/>
            <person name="Kuo A."/>
            <person name="Liang C."/>
            <person name="Lipzen A."/>
            <person name="Lutzoni F."/>
            <person name="Magnuson J."/>
            <person name="Mondo S."/>
            <person name="Nolan M."/>
            <person name="Ohm R."/>
            <person name="Pangilinan J."/>
            <person name="Park H.-J.H."/>
            <person name="Ramirez L."/>
            <person name="Alfaro M."/>
            <person name="Sun H."/>
            <person name="Tritt A."/>
            <person name="Yoshinaga Y."/>
            <person name="Zwiers L.-H.L."/>
            <person name="Turgeon B.G."/>
            <person name="Goodwin S.B."/>
            <person name="Spatafora J.W."/>
            <person name="Crous P.W."/>
            <person name="Grigoriev I.V."/>
        </authorList>
    </citation>
    <scope>NUCLEOTIDE SEQUENCE [LARGE SCALE GENOMIC DNA]</scope>
    <source>
        <strain evidence="1 2">CBS 611.86</strain>
    </source>
</reference>
<dbReference type="EMBL" id="JAADJZ010000035">
    <property type="protein sequence ID" value="KAF2865211.1"/>
    <property type="molecule type" value="Genomic_DNA"/>
</dbReference>
<evidence type="ECO:0000313" key="1">
    <source>
        <dbReference type="EMBL" id="KAF2865211.1"/>
    </source>
</evidence>
<organism evidence="1 2">
    <name type="scientific">Massariosphaeria phaeospora</name>
    <dbReference type="NCBI Taxonomy" id="100035"/>
    <lineage>
        <taxon>Eukaryota</taxon>
        <taxon>Fungi</taxon>
        <taxon>Dikarya</taxon>
        <taxon>Ascomycota</taxon>
        <taxon>Pezizomycotina</taxon>
        <taxon>Dothideomycetes</taxon>
        <taxon>Pleosporomycetidae</taxon>
        <taxon>Pleosporales</taxon>
        <taxon>Pleosporales incertae sedis</taxon>
        <taxon>Massariosphaeria</taxon>
    </lineage>
</organism>
<comment type="caution">
    <text evidence="1">The sequence shown here is derived from an EMBL/GenBank/DDBJ whole genome shotgun (WGS) entry which is preliminary data.</text>
</comment>
<protein>
    <submittedName>
        <fullName evidence="1">Uncharacterized protein</fullName>
    </submittedName>
</protein>
<accession>A0A7C8I165</accession>
<dbReference type="AlphaFoldDB" id="A0A7C8I165"/>
<evidence type="ECO:0000313" key="2">
    <source>
        <dbReference type="Proteomes" id="UP000481861"/>
    </source>
</evidence>
<name>A0A7C8I165_9PLEO</name>
<dbReference type="Proteomes" id="UP000481861">
    <property type="component" value="Unassembled WGS sequence"/>
</dbReference>
<dbReference type="OrthoDB" id="3029913at2759"/>
<gene>
    <name evidence="1" type="ORF">BDV95DRAFT_587098</name>
</gene>
<sequence length="1175" mass="130289">MAIDRSLRNSPRYLTLQHAYNAKEDNEKGPAPAELPSEVHDKIKPLLTGQEMLYSYFAPSLAGGRYHVTATQTIEVDDQKLPVDRKPVTGKEFHVQAPQYSLPEGAIHSIYPPSGSQVHANILPHILFTDPYLPWERLAVDSGNDRMRTPWLALLVFSQEELQLGSDKLDGDTSIFKNTNLAKTGAKIQQSPTFAIKIPVSELSNVSKSLYPKPDVDDSTALTDAIFVNKRLFNLLSTDFDISGQPQPNQTLANVSRYQYLAHVRHSRAEGLEATGEAQGLFGVVFSHRLAHLDDMKPSRAIVHLVSLEAWNHVDRTTLSQDPNTDFVILSSLFSWTYDTLPSNAPTVDESFRNIGSTLDVLRVSDEKIGEADKGDSIVSKRIAERLRDGFTLTKWRTQTGEETAALVRGALIPTVPPEKFGDFWSSLSFSGGQLQIFDKETGLMDISYSTAWSLGKTLALADQSFTTSLSRLRTITEAFGLNHGKMKELEAVGAWKSRDELIQSLATSMATLYQLANGQFGKPDPVSGPARLSAPTGTPIDLSRGNESIKAHFEDAAAKRLFQFAGTNDASDKEGQQLFNQLNTPNSTDWMIVLSWVLDRLFLFGIPAHYLIIEPSHLPNESLRFFYVDPHWMDALIDGALSIANHISKTDDSLRRIMKSIFNTFFKTVDPQTGYPPQIPSYGFLFRSHLVKDFPDLHVTAPFSGAKDEVMPVPEMFEAAADVKYTPHKRAPVLRQEALAEDTLFCLFDRAPGKDELQALTFTQPPHQQYFVVGDDISTTALTTAYKRTYTIAPTDGKYNYEPIAERIIDSKTPTPKCIFLWGENNEARFLNLPGLVQDIWDELVSEKEKAFFNDTMISAATIGYQLGSRIYQLRLNSAAAETETESESEPKPAFSTLMGAPGPDQDLRQFKMLNARPAEEESIAGSEPPKNVAMLQPFSLLQQPHTSLAKVSNSASCYPAMASATGEKDIAAPAMILEEPEIQEEEEEAGMTIRTLSHHKIPPPDAQTPQFDFKVYPLGSYNAALPSQRTVPQDIVFGITLLSGALFDFDLTSITVQVPMGAAENPDQRVNLLETYKGPGPVMLSNLRFNVLAKKGKGGYLNLTLLPRSTTGMVKIGKVRDCSFMMPLVKVLGYAEVAEPVVVYTVKYVQYRDQVTRVKVRLEPTQSAEDNVV</sequence>
<proteinExistence type="predicted"/>
<keyword evidence="2" id="KW-1185">Reference proteome</keyword>